<keyword evidence="3" id="KW-1185">Reference proteome</keyword>
<name>A0A4Z0CDD1_9BURK</name>
<dbReference type="InterPro" id="IPR010982">
    <property type="entry name" value="Lambda_DNA-bd_dom_sf"/>
</dbReference>
<gene>
    <name evidence="2" type="ORF">EZ216_04750</name>
</gene>
<accession>A0A4Z0CDD1</accession>
<dbReference type="PANTHER" id="PTHR34475:SF1">
    <property type="entry name" value="CYTOSKELETON PROTEIN RODZ"/>
    <property type="match status" value="1"/>
</dbReference>
<dbReference type="Pfam" id="PF13413">
    <property type="entry name" value="HTH_25"/>
    <property type="match status" value="1"/>
</dbReference>
<feature type="domain" description="Cytoskeleton protein RodZ-like C-terminal" evidence="1">
    <location>
        <begin position="235"/>
        <end position="306"/>
    </location>
</feature>
<dbReference type="InterPro" id="IPR050400">
    <property type="entry name" value="Bact_Cytoskel_RodZ"/>
</dbReference>
<proteinExistence type="predicted"/>
<dbReference type="AlphaFoldDB" id="A0A4Z0CDD1"/>
<dbReference type="InterPro" id="IPR001387">
    <property type="entry name" value="Cro/C1-type_HTH"/>
</dbReference>
<dbReference type="Gene3D" id="1.10.260.40">
    <property type="entry name" value="lambda repressor-like DNA-binding domains"/>
    <property type="match status" value="1"/>
</dbReference>
<organism evidence="2 3">
    <name type="scientific">Ramlibacter humi</name>
    <dbReference type="NCBI Taxonomy" id="2530451"/>
    <lineage>
        <taxon>Bacteria</taxon>
        <taxon>Pseudomonadati</taxon>
        <taxon>Pseudomonadota</taxon>
        <taxon>Betaproteobacteria</taxon>
        <taxon>Burkholderiales</taxon>
        <taxon>Comamonadaceae</taxon>
        <taxon>Ramlibacter</taxon>
    </lineage>
</organism>
<dbReference type="CDD" id="cd00093">
    <property type="entry name" value="HTH_XRE"/>
    <property type="match status" value="1"/>
</dbReference>
<dbReference type="Proteomes" id="UP000297839">
    <property type="component" value="Unassembled WGS sequence"/>
</dbReference>
<evidence type="ECO:0000259" key="1">
    <source>
        <dbReference type="Pfam" id="PF13464"/>
    </source>
</evidence>
<dbReference type="InterPro" id="IPR025194">
    <property type="entry name" value="RodZ-like_C"/>
</dbReference>
<dbReference type="Pfam" id="PF13464">
    <property type="entry name" value="RodZ_C"/>
    <property type="match status" value="1"/>
</dbReference>
<reference evidence="2 3" key="1">
    <citation type="submission" date="2019-03" db="EMBL/GenBank/DDBJ databases">
        <title>Ramlibacter sp. 18x22-1, whole genome shotgun sequence.</title>
        <authorList>
            <person name="Zhang X."/>
            <person name="Feng G."/>
            <person name="Zhu H."/>
        </authorList>
    </citation>
    <scope>NUCLEOTIDE SEQUENCE [LARGE SCALE GENOMIC DNA]</scope>
    <source>
        <strain evidence="2 3">18x22-1</strain>
    </source>
</reference>
<dbReference type="GO" id="GO:0003677">
    <property type="term" value="F:DNA binding"/>
    <property type="evidence" value="ECO:0007669"/>
    <property type="project" value="InterPro"/>
</dbReference>
<evidence type="ECO:0000313" key="3">
    <source>
        <dbReference type="Proteomes" id="UP000297839"/>
    </source>
</evidence>
<sequence length="308" mass="31068">MSESVEAATPTAGELLREAREAAGLHVAALAVSLKVPVRKLEALEDDRYDQLPDAVFARALASSVCRTLKVDPQPILARLPQSAVPRLVQSSEGINAPFQAPGDAVAPAWRDHATRPVTLAVGALLVGALVIMFLPSLSNLRADATTPKVTESAAVPMAAAVVVQPATDGPATPGAVVSEPVAVPAMTTPDVAQPAPVAAPAAVNAAASAPAPAATASAPAAKTEPPVSTTGIIVFKTTGPSWIQVTDSKGTVTLQRLMTAGETAGASGAPPLAVTVGDAKATAVSVRGKAYDLGPVSRDNVARFEVK</sequence>
<comment type="caution">
    <text evidence="2">The sequence shown here is derived from an EMBL/GenBank/DDBJ whole genome shotgun (WGS) entry which is preliminary data.</text>
</comment>
<evidence type="ECO:0000313" key="2">
    <source>
        <dbReference type="EMBL" id="TFZ08470.1"/>
    </source>
</evidence>
<dbReference type="EMBL" id="SMLK01000001">
    <property type="protein sequence ID" value="TFZ08470.1"/>
    <property type="molecule type" value="Genomic_DNA"/>
</dbReference>
<dbReference type="OrthoDB" id="5293433at2"/>
<protein>
    <submittedName>
        <fullName evidence="2">Helix-turn-helix domain-containing protein</fullName>
    </submittedName>
</protein>
<dbReference type="RefSeq" id="WP_135248406.1">
    <property type="nucleotide sequence ID" value="NZ_SMLK01000001.1"/>
</dbReference>
<dbReference type="PANTHER" id="PTHR34475">
    <property type="match status" value="1"/>
</dbReference>